<evidence type="ECO:0000313" key="2">
    <source>
        <dbReference type="Proteomes" id="UP001501697"/>
    </source>
</evidence>
<organism evidence="1 2">
    <name type="scientific">Microbacterium awajiense</name>
    <dbReference type="NCBI Taxonomy" id="415214"/>
    <lineage>
        <taxon>Bacteria</taxon>
        <taxon>Bacillati</taxon>
        <taxon>Actinomycetota</taxon>
        <taxon>Actinomycetes</taxon>
        <taxon>Micrococcales</taxon>
        <taxon>Microbacteriaceae</taxon>
        <taxon>Microbacterium</taxon>
    </lineage>
</organism>
<dbReference type="Proteomes" id="UP001501697">
    <property type="component" value="Unassembled WGS sequence"/>
</dbReference>
<name>A0ABP7A1Y6_9MICO</name>
<accession>A0ABP7A1Y6</accession>
<reference evidence="2" key="1">
    <citation type="journal article" date="2019" name="Int. J. Syst. Evol. Microbiol.">
        <title>The Global Catalogue of Microorganisms (GCM) 10K type strain sequencing project: providing services to taxonomists for standard genome sequencing and annotation.</title>
        <authorList>
            <consortium name="The Broad Institute Genomics Platform"/>
            <consortium name="The Broad Institute Genome Sequencing Center for Infectious Disease"/>
            <person name="Wu L."/>
            <person name="Ma J."/>
        </authorList>
    </citation>
    <scope>NUCLEOTIDE SEQUENCE [LARGE SCALE GENOMIC DNA]</scope>
    <source>
        <strain evidence="2">JCM 16544</strain>
    </source>
</reference>
<comment type="caution">
    <text evidence="1">The sequence shown here is derived from an EMBL/GenBank/DDBJ whole genome shotgun (WGS) entry which is preliminary data.</text>
</comment>
<evidence type="ECO:0000313" key="1">
    <source>
        <dbReference type="EMBL" id="GAA3623356.1"/>
    </source>
</evidence>
<protein>
    <submittedName>
        <fullName evidence="1">Uncharacterized protein</fullName>
    </submittedName>
</protein>
<gene>
    <name evidence="1" type="ORF">GCM10022200_01960</name>
</gene>
<sequence>MVGRVLVEDRAAVDGRARLEVGRQFVRELVAGHVVVEVVVVLGTGHRHTDVRGTAADERDAGGLDAAGVVEHTVLAGVLRQVVGSV</sequence>
<proteinExistence type="predicted"/>
<dbReference type="EMBL" id="BAAAYU010000001">
    <property type="protein sequence ID" value="GAA3623356.1"/>
    <property type="molecule type" value="Genomic_DNA"/>
</dbReference>
<keyword evidence="2" id="KW-1185">Reference proteome</keyword>